<sequence>MKKGLRLTAACIAMLFILTMTGCGVNHKSPEGVVEALIKEYVAGSEKKVKSCYVQQDKEDDVLQKEITATLKYFQVHEASEVNIKECETLAEKEDYVYVYVIYNLVLKDKQEYPCISTYMVQKDGRKYYVLPPSMITTDMSKEAAADYAKFMTTDSYKNYTKEYDAFIMKNPGYEELIAGKL</sequence>
<evidence type="ECO:0008006" key="4">
    <source>
        <dbReference type="Google" id="ProtNLM"/>
    </source>
</evidence>
<dbReference type="PROSITE" id="PS51257">
    <property type="entry name" value="PROKAR_LIPOPROTEIN"/>
    <property type="match status" value="1"/>
</dbReference>
<keyword evidence="1" id="KW-0732">Signal</keyword>
<organism evidence="2 3">
    <name type="scientific">Blautia ammoniilytica</name>
    <dbReference type="NCBI Taxonomy" id="2981782"/>
    <lineage>
        <taxon>Bacteria</taxon>
        <taxon>Bacillati</taxon>
        <taxon>Bacillota</taxon>
        <taxon>Clostridia</taxon>
        <taxon>Lachnospirales</taxon>
        <taxon>Lachnospiraceae</taxon>
        <taxon>Blautia</taxon>
    </lineage>
</organism>
<name>A0ABT2TY33_9FIRM</name>
<protein>
    <recommendedName>
        <fullName evidence="4">Lipoprotein</fullName>
    </recommendedName>
</protein>
<evidence type="ECO:0000313" key="3">
    <source>
        <dbReference type="Proteomes" id="UP001652409"/>
    </source>
</evidence>
<feature type="signal peptide" evidence="1">
    <location>
        <begin position="1"/>
        <end position="22"/>
    </location>
</feature>
<reference evidence="2 3" key="1">
    <citation type="journal article" date="2021" name="ISME Commun">
        <title>Automated analysis of genomic sequences facilitates high-throughput and comprehensive description of bacteria.</title>
        <authorList>
            <person name="Hitch T.C.A."/>
        </authorList>
    </citation>
    <scope>NUCLEOTIDE SEQUENCE [LARGE SCALE GENOMIC DNA]</scope>
    <source>
        <strain evidence="2 3">Sanger_23</strain>
    </source>
</reference>
<dbReference type="EMBL" id="JAOQJL010000054">
    <property type="protein sequence ID" value="MCU6767149.1"/>
    <property type="molecule type" value="Genomic_DNA"/>
</dbReference>
<keyword evidence="3" id="KW-1185">Reference proteome</keyword>
<dbReference type="Proteomes" id="UP001652409">
    <property type="component" value="Unassembled WGS sequence"/>
</dbReference>
<gene>
    <name evidence="2" type="ORF">OCV61_17420</name>
</gene>
<accession>A0ABT2TY33</accession>
<comment type="caution">
    <text evidence="2">The sequence shown here is derived from an EMBL/GenBank/DDBJ whole genome shotgun (WGS) entry which is preliminary data.</text>
</comment>
<proteinExistence type="predicted"/>
<evidence type="ECO:0000313" key="2">
    <source>
        <dbReference type="EMBL" id="MCU6767149.1"/>
    </source>
</evidence>
<dbReference type="RefSeq" id="WP_158422833.1">
    <property type="nucleotide sequence ID" value="NZ_JAOQJL010000054.1"/>
</dbReference>
<feature type="chain" id="PRO_5045922322" description="Lipoprotein" evidence="1">
    <location>
        <begin position="23"/>
        <end position="182"/>
    </location>
</feature>
<evidence type="ECO:0000256" key="1">
    <source>
        <dbReference type="SAM" id="SignalP"/>
    </source>
</evidence>